<dbReference type="EMBL" id="LAZR01021647">
    <property type="protein sequence ID" value="KKL84635.1"/>
    <property type="molecule type" value="Genomic_DNA"/>
</dbReference>
<proteinExistence type="predicted"/>
<dbReference type="AlphaFoldDB" id="A0A0F9HSH6"/>
<evidence type="ECO:0000313" key="1">
    <source>
        <dbReference type="EMBL" id="KKL84635.1"/>
    </source>
</evidence>
<organism evidence="1">
    <name type="scientific">marine sediment metagenome</name>
    <dbReference type="NCBI Taxonomy" id="412755"/>
    <lineage>
        <taxon>unclassified sequences</taxon>
        <taxon>metagenomes</taxon>
        <taxon>ecological metagenomes</taxon>
    </lineage>
</organism>
<sequence>MAELIFTCDACDSHKLEEIRLNMIGAFRVIWIDREDSELKYGPLSHSGGCVSRYQCKNCRQIIARNHKDLLASKMIKPGE</sequence>
<accession>A0A0F9HSH6</accession>
<comment type="caution">
    <text evidence="1">The sequence shown here is derived from an EMBL/GenBank/DDBJ whole genome shotgun (WGS) entry which is preliminary data.</text>
</comment>
<gene>
    <name evidence="1" type="ORF">LCGC14_1962720</name>
</gene>
<protein>
    <submittedName>
        <fullName evidence="1">Uncharacterized protein</fullName>
    </submittedName>
</protein>
<reference evidence="1" key="1">
    <citation type="journal article" date="2015" name="Nature">
        <title>Complex archaea that bridge the gap between prokaryotes and eukaryotes.</title>
        <authorList>
            <person name="Spang A."/>
            <person name="Saw J.H."/>
            <person name="Jorgensen S.L."/>
            <person name="Zaremba-Niedzwiedzka K."/>
            <person name="Martijn J."/>
            <person name="Lind A.E."/>
            <person name="van Eijk R."/>
            <person name="Schleper C."/>
            <person name="Guy L."/>
            <person name="Ettema T.J."/>
        </authorList>
    </citation>
    <scope>NUCLEOTIDE SEQUENCE</scope>
</reference>
<name>A0A0F9HSH6_9ZZZZ</name>